<dbReference type="EMBL" id="CM000769">
    <property type="protein sequence ID" value="OQU76289.1"/>
    <property type="molecule type" value="Genomic_DNA"/>
</dbReference>
<reference evidence="3" key="2">
    <citation type="journal article" date="2018" name="Plant J.">
        <title>The Sorghum bicolor reference genome: improved assembly, gene annotations, a transcriptome atlas, and signatures of genome organization.</title>
        <authorList>
            <person name="McCormick R.F."/>
            <person name="Truong S.K."/>
            <person name="Sreedasyam A."/>
            <person name="Jenkins J."/>
            <person name="Shu S."/>
            <person name="Sims D."/>
            <person name="Kennedy M."/>
            <person name="Amirebrahimi M."/>
            <person name="Weers B.D."/>
            <person name="McKinley B."/>
            <person name="Mattison A."/>
            <person name="Morishige D.T."/>
            <person name="Grimwood J."/>
            <person name="Schmutz J."/>
            <person name="Mullet J.E."/>
        </authorList>
    </citation>
    <scope>NUCLEOTIDE SEQUENCE [LARGE SCALE GENOMIC DNA]</scope>
    <source>
        <strain evidence="3">cv. BTx623</strain>
    </source>
</reference>
<name>A0A1W0VSM7_SORBI</name>
<proteinExistence type="predicted"/>
<protein>
    <submittedName>
        <fullName evidence="2">Uncharacterized protein</fullName>
    </submittedName>
</protein>
<dbReference type="Gramene" id="OQU76289">
    <property type="protein sequence ID" value="OQU76289"/>
    <property type="gene ID" value="SORBI_3010G125866"/>
</dbReference>
<organism evidence="2 3">
    <name type="scientific">Sorghum bicolor</name>
    <name type="common">Sorghum</name>
    <name type="synonym">Sorghum vulgare</name>
    <dbReference type="NCBI Taxonomy" id="4558"/>
    <lineage>
        <taxon>Eukaryota</taxon>
        <taxon>Viridiplantae</taxon>
        <taxon>Streptophyta</taxon>
        <taxon>Embryophyta</taxon>
        <taxon>Tracheophyta</taxon>
        <taxon>Spermatophyta</taxon>
        <taxon>Magnoliopsida</taxon>
        <taxon>Liliopsida</taxon>
        <taxon>Poales</taxon>
        <taxon>Poaceae</taxon>
        <taxon>PACMAD clade</taxon>
        <taxon>Panicoideae</taxon>
        <taxon>Andropogonodae</taxon>
        <taxon>Andropogoneae</taxon>
        <taxon>Sorghinae</taxon>
        <taxon>Sorghum</taxon>
    </lineage>
</organism>
<feature type="compositionally biased region" description="Gly residues" evidence="1">
    <location>
        <begin position="61"/>
        <end position="71"/>
    </location>
</feature>
<gene>
    <name evidence="2" type="ORF">SORBI_3010G125866</name>
</gene>
<dbReference type="AlphaFoldDB" id="A0A1W0VSM7"/>
<sequence length="114" mass="12910">MWERFQPRWRAWCRLPGQRHQGHRPTDHGSNGVQPPHGAGQRQSHPCLARQQPHVIFKISLGGGTPAGQGSGRVVASKEEAGQRNRWTRLPAQQCCCNIKKLCAGFLDWYIMCR</sequence>
<accession>A0A1W0VSM7</accession>
<dbReference type="InParanoid" id="A0A1W0VSM7"/>
<reference evidence="2 3" key="1">
    <citation type="journal article" date="2009" name="Nature">
        <title>The Sorghum bicolor genome and the diversification of grasses.</title>
        <authorList>
            <person name="Paterson A.H."/>
            <person name="Bowers J.E."/>
            <person name="Bruggmann R."/>
            <person name="Dubchak I."/>
            <person name="Grimwood J."/>
            <person name="Gundlach H."/>
            <person name="Haberer G."/>
            <person name="Hellsten U."/>
            <person name="Mitros T."/>
            <person name="Poliakov A."/>
            <person name="Schmutz J."/>
            <person name="Spannagl M."/>
            <person name="Tang H."/>
            <person name="Wang X."/>
            <person name="Wicker T."/>
            <person name="Bharti A.K."/>
            <person name="Chapman J."/>
            <person name="Feltus F.A."/>
            <person name="Gowik U."/>
            <person name="Grigoriev I.V."/>
            <person name="Lyons E."/>
            <person name="Maher C.A."/>
            <person name="Martis M."/>
            <person name="Narechania A."/>
            <person name="Otillar R.P."/>
            <person name="Penning B.W."/>
            <person name="Salamov A.A."/>
            <person name="Wang Y."/>
            <person name="Zhang L."/>
            <person name="Carpita N.C."/>
            <person name="Freeling M."/>
            <person name="Gingle A.R."/>
            <person name="Hash C.T."/>
            <person name="Keller B."/>
            <person name="Klein P."/>
            <person name="Kresovich S."/>
            <person name="McCann M.C."/>
            <person name="Ming R."/>
            <person name="Peterson D.G."/>
            <person name="Mehboob-ur-Rahman"/>
            <person name="Ware D."/>
            <person name="Westhoff P."/>
            <person name="Mayer K.F."/>
            <person name="Messing J."/>
            <person name="Rokhsar D.S."/>
        </authorList>
    </citation>
    <scope>NUCLEOTIDE SEQUENCE [LARGE SCALE GENOMIC DNA]</scope>
    <source>
        <strain evidence="3">cv. BTx623</strain>
    </source>
</reference>
<dbReference type="Proteomes" id="UP000000768">
    <property type="component" value="Chromosome 10"/>
</dbReference>
<evidence type="ECO:0000313" key="2">
    <source>
        <dbReference type="EMBL" id="OQU76289.1"/>
    </source>
</evidence>
<feature type="region of interest" description="Disordered" evidence="1">
    <location>
        <begin position="60"/>
        <end position="83"/>
    </location>
</feature>
<feature type="region of interest" description="Disordered" evidence="1">
    <location>
        <begin position="16"/>
        <end position="46"/>
    </location>
</feature>
<keyword evidence="3" id="KW-1185">Reference proteome</keyword>
<evidence type="ECO:0000313" key="3">
    <source>
        <dbReference type="Proteomes" id="UP000000768"/>
    </source>
</evidence>
<evidence type="ECO:0000256" key="1">
    <source>
        <dbReference type="SAM" id="MobiDB-lite"/>
    </source>
</evidence>